<evidence type="ECO:0000256" key="2">
    <source>
        <dbReference type="ARBA" id="ARBA00023125"/>
    </source>
</evidence>
<dbReference type="InterPro" id="IPR020449">
    <property type="entry name" value="Tscrpt_reg_AraC-type_HTH"/>
</dbReference>
<dbReference type="SMART" id="SM00342">
    <property type="entry name" value="HTH_ARAC"/>
    <property type="match status" value="1"/>
</dbReference>
<dbReference type="EMBL" id="CP002582">
    <property type="protein sequence ID" value="ADZ82410.1"/>
    <property type="molecule type" value="Genomic_DNA"/>
</dbReference>
<dbReference type="InterPro" id="IPR018060">
    <property type="entry name" value="HTH_AraC"/>
</dbReference>
<dbReference type="STRING" id="642492.Clole_0677"/>
<dbReference type="GO" id="GO:0043565">
    <property type="term" value="F:sequence-specific DNA binding"/>
    <property type="evidence" value="ECO:0007669"/>
    <property type="project" value="InterPro"/>
</dbReference>
<dbReference type="PROSITE" id="PS00041">
    <property type="entry name" value="HTH_ARAC_FAMILY_1"/>
    <property type="match status" value="1"/>
</dbReference>
<sequence>MHYLEQKKEIIDGISYNYLCHIHNVEAEGNVFPAHYHSYIEILYGISGIYKVLLNGEAHLFKQGDLVIINSKEVHQIDSYSCEGGKYIVLRFEPEVIYNTMFQDYLQLKYVLPFILENGKHQKVIDKSEIENTFIPKLLYEMLDEFEMRSYGYELAIKNHIGRIFLWLLRYFHKQGIDIVMDVDVNRETMKRLQPAFDYVLHHYDEEIKAAELANLCNMSYSYFSRTFNEYLGMNLSEYINRIRITEAEKLLISTTLNITEVAHTVGFSTTSYFIKLFQLYKNTSPKQFRKGYKIAKSNNDYPQQLKYNHS</sequence>
<dbReference type="HOGENOM" id="CLU_000445_88_3_9"/>
<dbReference type="InterPro" id="IPR018062">
    <property type="entry name" value="HTH_AraC-typ_CS"/>
</dbReference>
<dbReference type="eggNOG" id="COG2207">
    <property type="taxonomic scope" value="Bacteria"/>
</dbReference>
<keyword evidence="1" id="KW-0805">Transcription regulation</keyword>
<dbReference type="KEGG" id="cle:Clole_0677"/>
<dbReference type="Gene3D" id="1.10.10.60">
    <property type="entry name" value="Homeodomain-like"/>
    <property type="match status" value="2"/>
</dbReference>
<keyword evidence="2" id="KW-0238">DNA-binding</keyword>
<dbReference type="SUPFAM" id="SSF46689">
    <property type="entry name" value="Homeodomain-like"/>
    <property type="match status" value="2"/>
</dbReference>
<dbReference type="Gene3D" id="2.60.120.10">
    <property type="entry name" value="Jelly Rolls"/>
    <property type="match status" value="1"/>
</dbReference>
<dbReference type="PANTHER" id="PTHR43280">
    <property type="entry name" value="ARAC-FAMILY TRANSCRIPTIONAL REGULATOR"/>
    <property type="match status" value="1"/>
</dbReference>
<keyword evidence="3" id="KW-0804">Transcription</keyword>
<evidence type="ECO:0000313" key="6">
    <source>
        <dbReference type="Proteomes" id="UP000008467"/>
    </source>
</evidence>
<dbReference type="InterPro" id="IPR009057">
    <property type="entry name" value="Homeodomain-like_sf"/>
</dbReference>
<feature type="domain" description="HTH araC/xylS-type" evidence="4">
    <location>
        <begin position="194"/>
        <end position="292"/>
    </location>
</feature>
<proteinExistence type="predicted"/>
<dbReference type="GO" id="GO:0003700">
    <property type="term" value="F:DNA-binding transcription factor activity"/>
    <property type="evidence" value="ECO:0007669"/>
    <property type="project" value="InterPro"/>
</dbReference>
<dbReference type="InterPro" id="IPR037923">
    <property type="entry name" value="HTH-like"/>
</dbReference>
<evidence type="ECO:0000313" key="5">
    <source>
        <dbReference type="EMBL" id="ADZ82410.1"/>
    </source>
</evidence>
<accession>F2JNR2</accession>
<dbReference type="SUPFAM" id="SSF51215">
    <property type="entry name" value="Regulatory protein AraC"/>
    <property type="match status" value="1"/>
</dbReference>
<evidence type="ECO:0000256" key="3">
    <source>
        <dbReference type="ARBA" id="ARBA00023163"/>
    </source>
</evidence>
<evidence type="ECO:0000256" key="1">
    <source>
        <dbReference type="ARBA" id="ARBA00023015"/>
    </source>
</evidence>
<dbReference type="Pfam" id="PF07883">
    <property type="entry name" value="Cupin_2"/>
    <property type="match status" value="1"/>
</dbReference>
<organism evidence="5 6">
    <name type="scientific">Cellulosilyticum lentocellum (strain ATCC 49066 / DSM 5427 / NCIMB 11756 / RHM5)</name>
    <name type="common">Clostridium lentocellum</name>
    <dbReference type="NCBI Taxonomy" id="642492"/>
    <lineage>
        <taxon>Bacteria</taxon>
        <taxon>Bacillati</taxon>
        <taxon>Bacillota</taxon>
        <taxon>Clostridia</taxon>
        <taxon>Lachnospirales</taxon>
        <taxon>Cellulosilyticaceae</taxon>
        <taxon>Cellulosilyticum</taxon>
    </lineage>
</organism>
<dbReference type="Proteomes" id="UP000008467">
    <property type="component" value="Chromosome"/>
</dbReference>
<reference evidence="5 6" key="1">
    <citation type="journal article" date="2011" name="J. Bacteriol.">
        <title>Complete genome sequence of the cellulose-degrading bacterium Cellulosilyticum lentocellum.</title>
        <authorList>
            <consortium name="US DOE Joint Genome Institute"/>
            <person name="Miller D.A."/>
            <person name="Suen G."/>
            <person name="Bruce D."/>
            <person name="Copeland A."/>
            <person name="Cheng J.F."/>
            <person name="Detter C."/>
            <person name="Goodwin L.A."/>
            <person name="Han C.S."/>
            <person name="Hauser L.J."/>
            <person name="Land M.L."/>
            <person name="Lapidus A."/>
            <person name="Lucas S."/>
            <person name="Meincke L."/>
            <person name="Pitluck S."/>
            <person name="Tapia R."/>
            <person name="Teshima H."/>
            <person name="Woyke T."/>
            <person name="Fox B.G."/>
            <person name="Angert E.R."/>
            <person name="Currie C.R."/>
        </authorList>
    </citation>
    <scope>NUCLEOTIDE SEQUENCE [LARGE SCALE GENOMIC DNA]</scope>
    <source>
        <strain evidence="6">ATCC 49066 / DSM 5427 / NCIMB 11756 / RHM5</strain>
    </source>
</reference>
<dbReference type="RefSeq" id="WP_013655711.1">
    <property type="nucleotide sequence ID" value="NC_015275.1"/>
</dbReference>
<dbReference type="PANTHER" id="PTHR43280:SF2">
    <property type="entry name" value="HTH-TYPE TRANSCRIPTIONAL REGULATOR EXSA"/>
    <property type="match status" value="1"/>
</dbReference>
<gene>
    <name evidence="5" type="ordered locus">Clole_0677</name>
</gene>
<dbReference type="Pfam" id="PF12833">
    <property type="entry name" value="HTH_18"/>
    <property type="match status" value="1"/>
</dbReference>
<dbReference type="PROSITE" id="PS01124">
    <property type="entry name" value="HTH_ARAC_FAMILY_2"/>
    <property type="match status" value="1"/>
</dbReference>
<dbReference type="PRINTS" id="PR00032">
    <property type="entry name" value="HTHARAC"/>
</dbReference>
<dbReference type="InterPro" id="IPR013096">
    <property type="entry name" value="Cupin_2"/>
</dbReference>
<protein>
    <submittedName>
        <fullName evidence="5">Transcriptional regulator with cupin sensor, AraC family</fullName>
    </submittedName>
</protein>
<keyword evidence="6" id="KW-1185">Reference proteome</keyword>
<dbReference type="InterPro" id="IPR014710">
    <property type="entry name" value="RmlC-like_jellyroll"/>
</dbReference>
<evidence type="ECO:0000259" key="4">
    <source>
        <dbReference type="PROSITE" id="PS01124"/>
    </source>
</evidence>
<name>F2JNR2_CELLD</name>
<dbReference type="AlphaFoldDB" id="F2JNR2"/>